<dbReference type="Pfam" id="PF02518">
    <property type="entry name" value="HATPase_c"/>
    <property type="match status" value="1"/>
</dbReference>
<dbReference type="AlphaFoldDB" id="A0A370G7U5"/>
<evidence type="ECO:0000256" key="3">
    <source>
        <dbReference type="ARBA" id="ARBA00012438"/>
    </source>
</evidence>
<dbReference type="InterPro" id="IPR008207">
    <property type="entry name" value="Sig_transdc_His_kin_Hpt_dom"/>
</dbReference>
<dbReference type="EMBL" id="JABEQI010000003">
    <property type="protein sequence ID" value="MBB2186062.1"/>
    <property type="molecule type" value="Genomic_DNA"/>
</dbReference>
<comment type="catalytic activity">
    <reaction evidence="1">
        <text>ATP + protein L-histidine = ADP + protein N-phospho-L-histidine.</text>
        <dbReference type="EC" id="2.7.13.3"/>
    </reaction>
</comment>
<dbReference type="Pfam" id="PF01627">
    <property type="entry name" value="Hpt"/>
    <property type="match status" value="1"/>
</dbReference>
<dbReference type="InterPro" id="IPR003594">
    <property type="entry name" value="HATPase_dom"/>
</dbReference>
<dbReference type="CDD" id="cd00082">
    <property type="entry name" value="HisKA"/>
    <property type="match status" value="1"/>
</dbReference>
<sequence>MGGRDLLARMRRGGDGEHQIVLNRLVIGVILLVYVVGLFLYGGFATRALFVWSIVCATLYLAGGLAIAATLVAWPRPSPARRIIQMTGDIGFLSFGMYLDGVAVIPFYPLYLWAILGYGFRFGLPYLTAAAVMSAGGFTLAVHALPVWRDAGHLLMGLTLGLLVVPLYSASLIRFLSNLRRRAEEASQAKTMFLASVSHELRTPLNAMIGMTRLLNDTKLDSDQHEMVQTVRIAGTSLLGMVEGLLDFVRIENGRMPVQMQPFGVLGVLEAVRRIVGVAAHEKGLLLTCHVTARTPLWLVGDEKHLRDVLLNLAGNAVKFTQSGHVLIAVDGQPVENDGRTRLAITVMDTGIGIPQAALERIFEPFTQADATMIDRFGGAGLGLSICRQLVTLMGGEIGVRSREGQGSTFRVIVPFGIAQGERDETGRDLPPLLLWTHQYDRYHALHARLVALGARITVMSPDEGSAEALERLVRPHIVLTDLAEERVDLPAVVPVVLLRPAGAGELASEAAQREYVSTLTADADDRSIVTALAVASAFMPMPVGGVSEPDAAIPDRAAGPSLSILVVEDNIVNRKILCRLLTRVGHRWEAVANGEEALDILQERSFDLVLMDLNMPVMNGIEATKLHRFSEVGGVEALPIVALTADGTPETQQRCREAGMNAFLLKPVMLEDLVSTIAALVPSEAGRSHAVGRLPAGGQPSEDGGAAVVVPFPVPTINRRLVQDLLDLGGAHFRAEVIGDFLRDAEEIVGRMAQALQEADRERLLDEAHALRSAAANVGAERLAALCHEWRIVPHQNGPERPQAHLKTIRLEMNAVQDALRPYATVPAAGGLP</sequence>
<dbReference type="SUPFAM" id="SSF47226">
    <property type="entry name" value="Histidine-containing phosphotransfer domain, HPT domain"/>
    <property type="match status" value="1"/>
</dbReference>
<dbReference type="GO" id="GO:0000155">
    <property type="term" value="F:phosphorelay sensor kinase activity"/>
    <property type="evidence" value="ECO:0007669"/>
    <property type="project" value="InterPro"/>
</dbReference>
<dbReference type="SMART" id="SM00388">
    <property type="entry name" value="HisKA"/>
    <property type="match status" value="1"/>
</dbReference>
<dbReference type="SUPFAM" id="SSF55874">
    <property type="entry name" value="ATPase domain of HSP90 chaperone/DNA topoisomerase II/histidine kinase"/>
    <property type="match status" value="1"/>
</dbReference>
<keyword evidence="19" id="KW-0418">Kinase</keyword>
<organism evidence="19 20">
    <name type="scientific">Gluconacetobacter liquefaciens</name>
    <name type="common">Acetobacter liquefaciens</name>
    <dbReference type="NCBI Taxonomy" id="89584"/>
    <lineage>
        <taxon>Bacteria</taxon>
        <taxon>Pseudomonadati</taxon>
        <taxon>Pseudomonadota</taxon>
        <taxon>Alphaproteobacteria</taxon>
        <taxon>Acetobacterales</taxon>
        <taxon>Acetobacteraceae</taxon>
        <taxon>Gluconacetobacter</taxon>
    </lineage>
</organism>
<keyword evidence="19" id="KW-0808">Transferase</keyword>
<dbReference type="RefSeq" id="WP_114726756.1">
    <property type="nucleotide sequence ID" value="NZ_BJMI01000005.1"/>
</dbReference>
<evidence type="ECO:0000256" key="13">
    <source>
        <dbReference type="PROSITE-ProRule" id="PRU00169"/>
    </source>
</evidence>
<dbReference type="Proteomes" id="UP000254958">
    <property type="component" value="Unassembled WGS sequence"/>
</dbReference>
<accession>A0A370G7U5</accession>
<evidence type="ECO:0000256" key="8">
    <source>
        <dbReference type="ARBA" id="ARBA00022840"/>
    </source>
</evidence>
<dbReference type="InterPro" id="IPR011006">
    <property type="entry name" value="CheY-like_superfamily"/>
</dbReference>
<keyword evidence="11 14" id="KW-0472">Membrane</keyword>
<dbReference type="CDD" id="cd16922">
    <property type="entry name" value="HATPase_EvgS-ArcB-TorS-like"/>
    <property type="match status" value="1"/>
</dbReference>
<feature type="transmembrane region" description="Helical" evidence="14">
    <location>
        <begin position="95"/>
        <end position="116"/>
    </location>
</feature>
<reference evidence="19 20" key="1">
    <citation type="submission" date="2018-07" db="EMBL/GenBank/DDBJ databases">
        <title>Genomic Encyclopedia of Type Strains, Phase IV (KMG-IV): sequencing the most valuable type-strain genomes for metagenomic binning, comparative biology and taxonomic classification.</title>
        <authorList>
            <person name="Goeker M."/>
        </authorList>
    </citation>
    <scope>NUCLEOTIDE SEQUENCE [LARGE SCALE GENOMIC DNA]</scope>
    <source>
        <strain evidence="19 20">DSM 5603</strain>
    </source>
</reference>
<gene>
    <name evidence="19" type="ORF">C7453_10354</name>
    <name evidence="18" type="ORF">HLH32_06625</name>
</gene>
<evidence type="ECO:0000259" key="15">
    <source>
        <dbReference type="PROSITE" id="PS50109"/>
    </source>
</evidence>
<keyword evidence="9 14" id="KW-1133">Transmembrane helix</keyword>
<keyword evidence="20" id="KW-1185">Reference proteome</keyword>
<dbReference type="Gene3D" id="3.40.50.2300">
    <property type="match status" value="1"/>
</dbReference>
<dbReference type="InterPro" id="IPR036641">
    <property type="entry name" value="HPT_dom_sf"/>
</dbReference>
<dbReference type="PROSITE" id="PS50894">
    <property type="entry name" value="HPT"/>
    <property type="match status" value="1"/>
</dbReference>
<dbReference type="PRINTS" id="PR00344">
    <property type="entry name" value="BCTRLSENSOR"/>
</dbReference>
<dbReference type="InterPro" id="IPR036890">
    <property type="entry name" value="HATPase_C_sf"/>
</dbReference>
<evidence type="ECO:0000256" key="7">
    <source>
        <dbReference type="ARBA" id="ARBA00022741"/>
    </source>
</evidence>
<evidence type="ECO:0000313" key="21">
    <source>
        <dbReference type="Proteomes" id="UP000562982"/>
    </source>
</evidence>
<dbReference type="OrthoDB" id="9801651at2"/>
<dbReference type="InterPro" id="IPR001789">
    <property type="entry name" value="Sig_transdc_resp-reg_receiver"/>
</dbReference>
<dbReference type="GO" id="GO:0005886">
    <property type="term" value="C:plasma membrane"/>
    <property type="evidence" value="ECO:0007669"/>
    <property type="project" value="UniProtKB-SubCell"/>
</dbReference>
<protein>
    <recommendedName>
        <fullName evidence="3">histidine kinase</fullName>
        <ecNumber evidence="3">2.7.13.3</ecNumber>
    </recommendedName>
</protein>
<feature type="domain" description="Histidine kinase" evidence="15">
    <location>
        <begin position="196"/>
        <end position="418"/>
    </location>
</feature>
<feature type="modified residue" description="Phosphohistidine" evidence="12">
    <location>
        <position position="770"/>
    </location>
</feature>
<dbReference type="EMBL" id="QQAW01000003">
    <property type="protein sequence ID" value="RDI38594.1"/>
    <property type="molecule type" value="Genomic_DNA"/>
</dbReference>
<evidence type="ECO:0000256" key="10">
    <source>
        <dbReference type="ARBA" id="ARBA00023012"/>
    </source>
</evidence>
<feature type="transmembrane region" description="Helical" evidence="14">
    <location>
        <begin position="154"/>
        <end position="176"/>
    </location>
</feature>
<dbReference type="PROSITE" id="PS50110">
    <property type="entry name" value="RESPONSE_REGULATORY"/>
    <property type="match status" value="1"/>
</dbReference>
<dbReference type="FunFam" id="3.30.565.10:FF:000010">
    <property type="entry name" value="Sensor histidine kinase RcsC"/>
    <property type="match status" value="1"/>
</dbReference>
<reference evidence="18 21" key="2">
    <citation type="submission" date="2020-04" db="EMBL/GenBank/DDBJ databases">
        <title>Description of novel Gluconacetobacter.</title>
        <authorList>
            <person name="Sombolestani A."/>
        </authorList>
    </citation>
    <scope>NUCLEOTIDE SEQUENCE [LARGE SCALE GENOMIC DNA]</scope>
    <source>
        <strain evidence="18 21">LMG 1382</strain>
    </source>
</reference>
<dbReference type="PANTHER" id="PTHR45339">
    <property type="entry name" value="HYBRID SIGNAL TRANSDUCTION HISTIDINE KINASE J"/>
    <property type="match status" value="1"/>
</dbReference>
<dbReference type="Gene3D" id="1.10.287.130">
    <property type="match status" value="1"/>
</dbReference>
<evidence type="ECO:0000313" key="20">
    <source>
        <dbReference type="Proteomes" id="UP000254958"/>
    </source>
</evidence>
<evidence type="ECO:0000256" key="14">
    <source>
        <dbReference type="SAM" id="Phobius"/>
    </source>
</evidence>
<keyword evidence="7" id="KW-0547">Nucleotide-binding</keyword>
<dbReference type="SMART" id="SM00387">
    <property type="entry name" value="HATPase_c"/>
    <property type="match status" value="1"/>
</dbReference>
<dbReference type="CDD" id="cd00088">
    <property type="entry name" value="HPT"/>
    <property type="match status" value="1"/>
</dbReference>
<evidence type="ECO:0000256" key="4">
    <source>
        <dbReference type="ARBA" id="ARBA00022475"/>
    </source>
</evidence>
<keyword evidence="5 13" id="KW-0597">Phosphoprotein</keyword>
<evidence type="ECO:0000256" key="1">
    <source>
        <dbReference type="ARBA" id="ARBA00000085"/>
    </source>
</evidence>
<dbReference type="PANTHER" id="PTHR45339:SF1">
    <property type="entry name" value="HYBRID SIGNAL TRANSDUCTION HISTIDINE KINASE J"/>
    <property type="match status" value="1"/>
</dbReference>
<dbReference type="SMART" id="SM00073">
    <property type="entry name" value="HPT"/>
    <property type="match status" value="1"/>
</dbReference>
<dbReference type="InterPro" id="IPR004358">
    <property type="entry name" value="Sig_transdc_His_kin-like_C"/>
</dbReference>
<evidence type="ECO:0000256" key="11">
    <source>
        <dbReference type="ARBA" id="ARBA00023136"/>
    </source>
</evidence>
<proteinExistence type="predicted"/>
<name>A0A370G7U5_GLULI</name>
<dbReference type="SMART" id="SM00448">
    <property type="entry name" value="REC"/>
    <property type="match status" value="1"/>
</dbReference>
<dbReference type="GO" id="GO:0005524">
    <property type="term" value="F:ATP binding"/>
    <property type="evidence" value="ECO:0007669"/>
    <property type="project" value="UniProtKB-KW"/>
</dbReference>
<feature type="domain" description="Response regulatory" evidence="16">
    <location>
        <begin position="564"/>
        <end position="682"/>
    </location>
</feature>
<keyword evidence="4" id="KW-1003">Cell membrane</keyword>
<evidence type="ECO:0000256" key="9">
    <source>
        <dbReference type="ARBA" id="ARBA00022989"/>
    </source>
</evidence>
<dbReference type="EC" id="2.7.13.3" evidence="3"/>
<feature type="domain" description="HPt" evidence="17">
    <location>
        <begin position="731"/>
        <end position="824"/>
    </location>
</feature>
<evidence type="ECO:0000259" key="16">
    <source>
        <dbReference type="PROSITE" id="PS50110"/>
    </source>
</evidence>
<dbReference type="Pfam" id="PF00512">
    <property type="entry name" value="HisKA"/>
    <property type="match status" value="1"/>
</dbReference>
<keyword evidence="10" id="KW-0902">Two-component regulatory system</keyword>
<evidence type="ECO:0000256" key="5">
    <source>
        <dbReference type="ARBA" id="ARBA00022553"/>
    </source>
</evidence>
<dbReference type="Proteomes" id="UP000562982">
    <property type="component" value="Unassembled WGS sequence"/>
</dbReference>
<evidence type="ECO:0000313" key="18">
    <source>
        <dbReference type="EMBL" id="MBB2186062.1"/>
    </source>
</evidence>
<comment type="subcellular location">
    <subcellularLocation>
        <location evidence="2">Cell membrane</location>
        <topology evidence="2">Multi-pass membrane protein</topology>
    </subcellularLocation>
</comment>
<feature type="transmembrane region" description="Helical" evidence="14">
    <location>
        <begin position="21"/>
        <end position="44"/>
    </location>
</feature>
<dbReference type="Pfam" id="PF00072">
    <property type="entry name" value="Response_reg"/>
    <property type="match status" value="1"/>
</dbReference>
<dbReference type="SUPFAM" id="SSF47384">
    <property type="entry name" value="Homodimeric domain of signal transducing histidine kinase"/>
    <property type="match status" value="1"/>
</dbReference>
<keyword evidence="6 14" id="KW-0812">Transmembrane</keyword>
<feature type="modified residue" description="4-aspartylphosphate" evidence="13">
    <location>
        <position position="613"/>
    </location>
</feature>
<dbReference type="Gene3D" id="1.20.120.160">
    <property type="entry name" value="HPT domain"/>
    <property type="match status" value="1"/>
</dbReference>
<dbReference type="CDD" id="cd17546">
    <property type="entry name" value="REC_hyHK_CKI1_RcsC-like"/>
    <property type="match status" value="1"/>
</dbReference>
<dbReference type="SUPFAM" id="SSF52172">
    <property type="entry name" value="CheY-like"/>
    <property type="match status" value="1"/>
</dbReference>
<feature type="transmembrane region" description="Helical" evidence="14">
    <location>
        <begin position="50"/>
        <end position="74"/>
    </location>
</feature>
<dbReference type="InterPro" id="IPR005467">
    <property type="entry name" value="His_kinase_dom"/>
</dbReference>
<evidence type="ECO:0000256" key="2">
    <source>
        <dbReference type="ARBA" id="ARBA00004651"/>
    </source>
</evidence>
<evidence type="ECO:0000256" key="6">
    <source>
        <dbReference type="ARBA" id="ARBA00022692"/>
    </source>
</evidence>
<keyword evidence="8" id="KW-0067">ATP-binding</keyword>
<comment type="caution">
    <text evidence="19">The sequence shown here is derived from an EMBL/GenBank/DDBJ whole genome shotgun (WGS) entry which is preliminary data.</text>
</comment>
<dbReference type="InterPro" id="IPR036097">
    <property type="entry name" value="HisK_dim/P_sf"/>
</dbReference>
<dbReference type="Gene3D" id="3.30.565.10">
    <property type="entry name" value="Histidine kinase-like ATPase, C-terminal domain"/>
    <property type="match status" value="1"/>
</dbReference>
<feature type="transmembrane region" description="Helical" evidence="14">
    <location>
        <begin position="122"/>
        <end position="142"/>
    </location>
</feature>
<evidence type="ECO:0000313" key="19">
    <source>
        <dbReference type="EMBL" id="RDI38594.1"/>
    </source>
</evidence>
<dbReference type="PROSITE" id="PS50109">
    <property type="entry name" value="HIS_KIN"/>
    <property type="match status" value="1"/>
</dbReference>
<evidence type="ECO:0000259" key="17">
    <source>
        <dbReference type="PROSITE" id="PS50894"/>
    </source>
</evidence>
<evidence type="ECO:0000256" key="12">
    <source>
        <dbReference type="PROSITE-ProRule" id="PRU00110"/>
    </source>
</evidence>
<dbReference type="InterPro" id="IPR003661">
    <property type="entry name" value="HisK_dim/P_dom"/>
</dbReference>